<proteinExistence type="predicted"/>
<evidence type="ECO:0000256" key="5">
    <source>
        <dbReference type="PROSITE-ProRule" id="PRU00201"/>
    </source>
</evidence>
<dbReference type="Pfam" id="PF00907">
    <property type="entry name" value="T-box"/>
    <property type="match status" value="1"/>
</dbReference>
<dbReference type="GO" id="GO:0003677">
    <property type="term" value="F:DNA binding"/>
    <property type="evidence" value="ECO:0007669"/>
    <property type="project" value="UniProtKB-UniRule"/>
</dbReference>
<dbReference type="InterPro" id="IPR046360">
    <property type="entry name" value="T-box_DNA-bd"/>
</dbReference>
<accession>A0A1I7V3R9</accession>
<dbReference type="GO" id="GO:0045893">
    <property type="term" value="P:positive regulation of DNA-templated transcription"/>
    <property type="evidence" value="ECO:0007669"/>
    <property type="project" value="InterPro"/>
</dbReference>
<evidence type="ECO:0000256" key="1">
    <source>
        <dbReference type="ARBA" id="ARBA00023015"/>
    </source>
</evidence>
<keyword evidence="1" id="KW-0805">Transcription regulation</keyword>
<keyword evidence="4 5" id="KW-0539">Nucleus</keyword>
<comment type="subcellular location">
    <subcellularLocation>
        <location evidence="5">Nucleus</location>
    </subcellularLocation>
</comment>
<dbReference type="SUPFAM" id="SSF49417">
    <property type="entry name" value="p53-like transcription factors"/>
    <property type="match status" value="1"/>
</dbReference>
<name>A0A1I7V3R9_9PELO</name>
<evidence type="ECO:0000256" key="2">
    <source>
        <dbReference type="ARBA" id="ARBA00023125"/>
    </source>
</evidence>
<dbReference type="WBParaSite" id="Csp11.Scaffold630.g22098.t1">
    <property type="protein sequence ID" value="Csp11.Scaffold630.g22098.t1"/>
    <property type="gene ID" value="Csp11.Scaffold630.g22098"/>
</dbReference>
<dbReference type="InterPro" id="IPR036960">
    <property type="entry name" value="T-box_sf"/>
</dbReference>
<keyword evidence="3" id="KW-0804">Transcription</keyword>
<evidence type="ECO:0000313" key="8">
    <source>
        <dbReference type="WBParaSite" id="Csp11.Scaffold630.g22098.t1"/>
    </source>
</evidence>
<dbReference type="GO" id="GO:0005634">
    <property type="term" value="C:nucleus"/>
    <property type="evidence" value="ECO:0007669"/>
    <property type="project" value="UniProtKB-SubCell"/>
</dbReference>
<dbReference type="AlphaFoldDB" id="A0A1I7V3R9"/>
<feature type="domain" description="T-box" evidence="6">
    <location>
        <begin position="30"/>
        <end position="169"/>
    </location>
</feature>
<dbReference type="InterPro" id="IPR008967">
    <property type="entry name" value="p53-like_TF_DNA-bd_sf"/>
</dbReference>
<evidence type="ECO:0000313" key="7">
    <source>
        <dbReference type="Proteomes" id="UP000095282"/>
    </source>
</evidence>
<evidence type="ECO:0000256" key="3">
    <source>
        <dbReference type="ARBA" id="ARBA00023163"/>
    </source>
</evidence>
<protein>
    <submittedName>
        <fullName evidence="8">T-box domain-containing protein</fullName>
    </submittedName>
</protein>
<sequence length="208" mass="23882">MSVDISVCELLRWDTKVGILPIAVGTQKTRLKPTVSFNVSGLCPTKMYRMWVKIVLRDNYNYKFDKDAGLFYGSSIENVKKYKEMYKEHSARAQLGSVWQNGPINFRDVFLSTRNTPINRAFSVETKRVYTVSLLITTDRFYHVYWFVDPLLTFVVTSLSSYTRMKPLLEQSSTLNAVEKENQELCATIPNQAPGINLEETEILSQPS</sequence>
<keyword evidence="7" id="KW-1185">Reference proteome</keyword>
<dbReference type="GO" id="GO:0003700">
    <property type="term" value="F:DNA-binding transcription factor activity"/>
    <property type="evidence" value="ECO:0007669"/>
    <property type="project" value="InterPro"/>
</dbReference>
<reference evidence="8" key="1">
    <citation type="submission" date="2016-11" db="UniProtKB">
        <authorList>
            <consortium name="WormBaseParasite"/>
        </authorList>
    </citation>
    <scope>IDENTIFICATION</scope>
</reference>
<dbReference type="Proteomes" id="UP000095282">
    <property type="component" value="Unplaced"/>
</dbReference>
<dbReference type="PROSITE" id="PS50252">
    <property type="entry name" value="TBOX_3"/>
    <property type="match status" value="1"/>
</dbReference>
<evidence type="ECO:0000259" key="6">
    <source>
        <dbReference type="PROSITE" id="PS50252"/>
    </source>
</evidence>
<organism evidence="7 8">
    <name type="scientific">Caenorhabditis tropicalis</name>
    <dbReference type="NCBI Taxonomy" id="1561998"/>
    <lineage>
        <taxon>Eukaryota</taxon>
        <taxon>Metazoa</taxon>
        <taxon>Ecdysozoa</taxon>
        <taxon>Nematoda</taxon>
        <taxon>Chromadorea</taxon>
        <taxon>Rhabditida</taxon>
        <taxon>Rhabditina</taxon>
        <taxon>Rhabditomorpha</taxon>
        <taxon>Rhabditoidea</taxon>
        <taxon>Rhabditidae</taxon>
        <taxon>Peloderinae</taxon>
        <taxon>Caenorhabditis</taxon>
    </lineage>
</organism>
<comment type="caution">
    <text evidence="5">Lacks conserved residue(s) required for the propagation of feature annotation.</text>
</comment>
<dbReference type="Gene3D" id="2.60.40.820">
    <property type="entry name" value="Transcription factor, T-box"/>
    <property type="match status" value="1"/>
</dbReference>
<keyword evidence="2 5" id="KW-0238">DNA-binding</keyword>
<evidence type="ECO:0000256" key="4">
    <source>
        <dbReference type="ARBA" id="ARBA00023242"/>
    </source>
</evidence>